<dbReference type="EMBL" id="JAAIUW010000012">
    <property type="protein sequence ID" value="KAF7805778.1"/>
    <property type="molecule type" value="Genomic_DNA"/>
</dbReference>
<sequence length="37" mass="4191">MSGKRGSSILRHQGEASTHFIDVQQQEALLFYDDVLI</sequence>
<name>A0A834SK99_9FABA</name>
<dbReference type="AlphaFoldDB" id="A0A834SK99"/>
<comment type="caution">
    <text evidence="1">The sequence shown here is derived from an EMBL/GenBank/DDBJ whole genome shotgun (WGS) entry which is preliminary data.</text>
</comment>
<reference evidence="1" key="1">
    <citation type="submission" date="2020-09" db="EMBL/GenBank/DDBJ databases">
        <title>Genome-Enabled Discovery of Anthraquinone Biosynthesis in Senna tora.</title>
        <authorList>
            <person name="Kang S.-H."/>
            <person name="Pandey R.P."/>
            <person name="Lee C.-M."/>
            <person name="Sim J.-S."/>
            <person name="Jeong J.-T."/>
            <person name="Choi B.-S."/>
            <person name="Jung M."/>
            <person name="Ginzburg D."/>
            <person name="Zhao K."/>
            <person name="Won S.Y."/>
            <person name="Oh T.-J."/>
            <person name="Yu Y."/>
            <person name="Kim N.-H."/>
            <person name="Lee O.R."/>
            <person name="Lee T.-H."/>
            <person name="Bashyal P."/>
            <person name="Kim T.-S."/>
            <person name="Lee W.-H."/>
            <person name="Kawkins C."/>
            <person name="Kim C.-K."/>
            <person name="Kim J.S."/>
            <person name="Ahn B.O."/>
            <person name="Rhee S.Y."/>
            <person name="Sohng J.K."/>
        </authorList>
    </citation>
    <scope>NUCLEOTIDE SEQUENCE</scope>
    <source>
        <tissue evidence="1">Leaf</tissue>
    </source>
</reference>
<organism evidence="1 2">
    <name type="scientific">Senna tora</name>
    <dbReference type="NCBI Taxonomy" id="362788"/>
    <lineage>
        <taxon>Eukaryota</taxon>
        <taxon>Viridiplantae</taxon>
        <taxon>Streptophyta</taxon>
        <taxon>Embryophyta</taxon>
        <taxon>Tracheophyta</taxon>
        <taxon>Spermatophyta</taxon>
        <taxon>Magnoliopsida</taxon>
        <taxon>eudicotyledons</taxon>
        <taxon>Gunneridae</taxon>
        <taxon>Pentapetalae</taxon>
        <taxon>rosids</taxon>
        <taxon>fabids</taxon>
        <taxon>Fabales</taxon>
        <taxon>Fabaceae</taxon>
        <taxon>Caesalpinioideae</taxon>
        <taxon>Cassia clade</taxon>
        <taxon>Senna</taxon>
    </lineage>
</organism>
<protein>
    <submittedName>
        <fullName evidence="1">Uncharacterized protein</fullName>
    </submittedName>
</protein>
<proteinExistence type="predicted"/>
<accession>A0A834SK99</accession>
<evidence type="ECO:0000313" key="1">
    <source>
        <dbReference type="EMBL" id="KAF7805778.1"/>
    </source>
</evidence>
<evidence type="ECO:0000313" key="2">
    <source>
        <dbReference type="Proteomes" id="UP000634136"/>
    </source>
</evidence>
<dbReference type="Proteomes" id="UP000634136">
    <property type="component" value="Unassembled WGS sequence"/>
</dbReference>
<keyword evidence="2" id="KW-1185">Reference proteome</keyword>
<gene>
    <name evidence="1" type="ORF">G2W53_037939</name>
</gene>